<dbReference type="Pfam" id="PF03676">
    <property type="entry name" value="PHAF1"/>
    <property type="match status" value="1"/>
</dbReference>
<accession>A0AA88LFA9</accession>
<dbReference type="GO" id="GO:0005802">
    <property type="term" value="C:trans-Golgi network"/>
    <property type="evidence" value="ECO:0007669"/>
    <property type="project" value="TreeGrafter"/>
</dbReference>
<dbReference type="PANTHER" id="PTHR13465">
    <property type="entry name" value="UPF0183 PROTEIN"/>
    <property type="match status" value="1"/>
</dbReference>
<name>A0AA88LFA9_ARTSF</name>
<gene>
    <name evidence="2" type="ORF">QYM36_002905</name>
</gene>
<evidence type="ECO:0000313" key="2">
    <source>
        <dbReference type="EMBL" id="KAK2722516.1"/>
    </source>
</evidence>
<dbReference type="InterPro" id="IPR039156">
    <property type="entry name" value="PHAF1/BROMI"/>
</dbReference>
<evidence type="ECO:0000313" key="3">
    <source>
        <dbReference type="Proteomes" id="UP001187531"/>
    </source>
</evidence>
<sequence length="418" mass="46927">MLELEVLPERSLGCSDQQWEFILGMHFSQSVAIIQSKVGTIKEVQALYNANNPLSADLVVALPQDGIRLVFDSISQRLKIIEVYDVKKVKLKYLGNTFNAPEVPPTVHVIDQVFGATHPGVYDVQKQLFTLNFRGLSLSFPVDLKCQPRYVHGLGSLQFPPGTLPTLSQMFVYSGTNLTEVKAPSLPVSLYAGMVFLDNLIVIREGNRTLGVQLSLMCEGIQRLFQLKKVDRTAKIMFGTSPQDVVTEIGAPSRIFYKSDDKMRIHRPNAHRRTLTTQSDYFFNYFTLGIDLLFDSKTHRLKKILLHTNFPGHYDFNMYHRCNFTLSLPFGEELSTGLLSSGQQLAGNLTITAVTKWNEIADKLKPSDKPIILNRVSTPNATNPFGSTYCFGYQDIIFEVTSNGHLGSVTFYANDEIL</sequence>
<dbReference type="Proteomes" id="UP001187531">
    <property type="component" value="Unassembled WGS sequence"/>
</dbReference>
<dbReference type="InterPro" id="IPR005373">
    <property type="entry name" value="PHAF1"/>
</dbReference>
<dbReference type="AlphaFoldDB" id="A0AA88LFA9"/>
<reference evidence="2" key="1">
    <citation type="submission" date="2023-07" db="EMBL/GenBank/DDBJ databases">
        <title>Chromosome-level genome assembly of Artemia franciscana.</title>
        <authorList>
            <person name="Jo E."/>
        </authorList>
    </citation>
    <scope>NUCLEOTIDE SEQUENCE</scope>
    <source>
        <tissue evidence="2">Whole body</tissue>
    </source>
</reference>
<keyword evidence="3" id="KW-1185">Reference proteome</keyword>
<comment type="caution">
    <text evidence="2">The sequence shown here is derived from an EMBL/GenBank/DDBJ whole genome shotgun (WGS) entry which is preliminary data.</text>
</comment>
<dbReference type="PANTHER" id="PTHR13465:SF2">
    <property type="entry name" value="PHAGOSOME ASSEMBLY FACTOR 1"/>
    <property type="match status" value="1"/>
</dbReference>
<comment type="similarity">
    <text evidence="1">Belongs to the PHAF1 family.</text>
</comment>
<dbReference type="EMBL" id="JAVRJZ010000005">
    <property type="protein sequence ID" value="KAK2722516.1"/>
    <property type="molecule type" value="Genomic_DNA"/>
</dbReference>
<protein>
    <submittedName>
        <fullName evidence="2">Uncharacterized protein</fullName>
    </submittedName>
</protein>
<evidence type="ECO:0000256" key="1">
    <source>
        <dbReference type="ARBA" id="ARBA00024339"/>
    </source>
</evidence>
<dbReference type="GO" id="GO:0043001">
    <property type="term" value="P:Golgi to plasma membrane protein transport"/>
    <property type="evidence" value="ECO:0007669"/>
    <property type="project" value="TreeGrafter"/>
</dbReference>
<proteinExistence type="inferred from homology"/>
<organism evidence="2 3">
    <name type="scientific">Artemia franciscana</name>
    <name type="common">Brine shrimp</name>
    <name type="synonym">Artemia sanfranciscana</name>
    <dbReference type="NCBI Taxonomy" id="6661"/>
    <lineage>
        <taxon>Eukaryota</taxon>
        <taxon>Metazoa</taxon>
        <taxon>Ecdysozoa</taxon>
        <taxon>Arthropoda</taxon>
        <taxon>Crustacea</taxon>
        <taxon>Branchiopoda</taxon>
        <taxon>Anostraca</taxon>
        <taxon>Artemiidae</taxon>
        <taxon>Artemia</taxon>
    </lineage>
</organism>